<evidence type="ECO:0000256" key="3">
    <source>
        <dbReference type="ARBA" id="ARBA00022722"/>
    </source>
</evidence>
<comment type="subunit">
    <text evidence="9">Homodimer, forms a heterotetramer with a Cas1 homodimer.</text>
</comment>
<comment type="function">
    <text evidence="9">CRISPR (clustered regularly interspaced short palindromic repeat), is an adaptive immune system that provides protection against mobile genetic elements (viruses, transposable elements and conjugative plasmids). CRISPR clusters contain sequences complementary to antecedent mobile elements and target invading nucleic acids. CRISPR clusters are transcribed and processed into CRISPR RNA (crRNA). Functions as a ssRNA-specific endoribonuclease. Involved in the integration of spacer DNA into the CRISPR cassette.</text>
</comment>
<dbReference type="InterPro" id="IPR019199">
    <property type="entry name" value="Virulence_VapD/CRISPR_Cas2"/>
</dbReference>
<evidence type="ECO:0000256" key="4">
    <source>
        <dbReference type="ARBA" id="ARBA00022723"/>
    </source>
</evidence>
<gene>
    <name evidence="9" type="primary">cas2</name>
    <name evidence="10" type="ORF">Tfer_1752</name>
</gene>
<keyword evidence="11" id="KW-1185">Reference proteome</keyword>
<dbReference type="AlphaFoldDB" id="A0A0L6W2A7"/>
<accession>A0A0L6W2A7</accession>
<keyword evidence="8 9" id="KW-0051">Antiviral defense</keyword>
<proteinExistence type="inferred from homology"/>
<dbReference type="GO" id="GO:0046872">
    <property type="term" value="F:metal ion binding"/>
    <property type="evidence" value="ECO:0007669"/>
    <property type="project" value="UniProtKB-UniRule"/>
</dbReference>
<dbReference type="EC" id="3.1.-.-" evidence="9"/>
<evidence type="ECO:0000256" key="6">
    <source>
        <dbReference type="ARBA" id="ARBA00022801"/>
    </source>
</evidence>
<comment type="cofactor">
    <cofactor evidence="1 9">
        <name>Mg(2+)</name>
        <dbReference type="ChEBI" id="CHEBI:18420"/>
    </cofactor>
</comment>
<evidence type="ECO:0000313" key="10">
    <source>
        <dbReference type="EMBL" id="KNZ69508.1"/>
    </source>
</evidence>
<dbReference type="Pfam" id="PF09827">
    <property type="entry name" value="CRISPR_Cas2"/>
    <property type="match status" value="1"/>
</dbReference>
<name>A0A0L6W2A7_9FIRM</name>
<sequence>MFVILVYDVNTKRVNKVLKKARKYLNWVQNSVLEGEISEANYRKLKMELQNVINEEEDSCLFYTFRTTKYSQRESLGIKKGGDDVII</sequence>
<reference evidence="11" key="1">
    <citation type="submission" date="2015-07" db="EMBL/GenBank/DDBJ databases">
        <title>Complete Genome of Thermincola ferriacetica strain Z-0001T.</title>
        <authorList>
            <person name="Lusk B."/>
            <person name="Badalamenti J.P."/>
            <person name="Parameswaran P."/>
            <person name="Bond D.R."/>
            <person name="Torres C.I."/>
        </authorList>
    </citation>
    <scope>NUCLEOTIDE SEQUENCE [LARGE SCALE GENOMIC DNA]</scope>
    <source>
        <strain evidence="11">Z-0001</strain>
    </source>
</reference>
<evidence type="ECO:0000256" key="2">
    <source>
        <dbReference type="ARBA" id="ARBA00009959"/>
    </source>
</evidence>
<evidence type="ECO:0000313" key="11">
    <source>
        <dbReference type="Proteomes" id="UP000037175"/>
    </source>
</evidence>
<dbReference type="HAMAP" id="MF_01471">
    <property type="entry name" value="Cas2"/>
    <property type="match status" value="1"/>
</dbReference>
<organism evidence="10 11">
    <name type="scientific">Thermincola ferriacetica</name>
    <dbReference type="NCBI Taxonomy" id="281456"/>
    <lineage>
        <taxon>Bacteria</taxon>
        <taxon>Bacillati</taxon>
        <taxon>Bacillota</taxon>
        <taxon>Clostridia</taxon>
        <taxon>Eubacteriales</taxon>
        <taxon>Thermincolaceae</taxon>
        <taxon>Thermincola</taxon>
    </lineage>
</organism>
<dbReference type="EMBL" id="LGTE01000011">
    <property type="protein sequence ID" value="KNZ69508.1"/>
    <property type="molecule type" value="Genomic_DNA"/>
</dbReference>
<dbReference type="GO" id="GO:0051607">
    <property type="term" value="P:defense response to virus"/>
    <property type="evidence" value="ECO:0007669"/>
    <property type="project" value="UniProtKB-UniRule"/>
</dbReference>
<evidence type="ECO:0000256" key="9">
    <source>
        <dbReference type="HAMAP-Rule" id="MF_01471"/>
    </source>
</evidence>
<dbReference type="GO" id="GO:0004521">
    <property type="term" value="F:RNA endonuclease activity"/>
    <property type="evidence" value="ECO:0007669"/>
    <property type="project" value="InterPro"/>
</dbReference>
<keyword evidence="3 9" id="KW-0540">Nuclease</keyword>
<dbReference type="RefSeq" id="WP_052217984.1">
    <property type="nucleotide sequence ID" value="NZ_LGTE01000011.1"/>
</dbReference>
<evidence type="ECO:0000256" key="7">
    <source>
        <dbReference type="ARBA" id="ARBA00022842"/>
    </source>
</evidence>
<dbReference type="PANTHER" id="PTHR34405">
    <property type="entry name" value="CRISPR-ASSOCIATED ENDORIBONUCLEASE CAS2"/>
    <property type="match status" value="1"/>
</dbReference>
<evidence type="ECO:0000256" key="1">
    <source>
        <dbReference type="ARBA" id="ARBA00001946"/>
    </source>
</evidence>
<dbReference type="PATRIC" id="fig|281456.6.peg.1842"/>
<keyword evidence="6 9" id="KW-0378">Hydrolase</keyword>
<comment type="similarity">
    <text evidence="2 9">Belongs to the CRISPR-associated endoribonuclease Cas2 protein family.</text>
</comment>
<protein>
    <recommendedName>
        <fullName evidence="9">CRISPR-associated endoribonuclease Cas2</fullName>
        <ecNumber evidence="9">3.1.-.-</ecNumber>
    </recommendedName>
</protein>
<keyword evidence="4 9" id="KW-0479">Metal-binding</keyword>
<comment type="caution">
    <text evidence="10">The sequence shown here is derived from an EMBL/GenBank/DDBJ whole genome shotgun (WGS) entry which is preliminary data.</text>
</comment>
<dbReference type="SUPFAM" id="SSF143430">
    <property type="entry name" value="TTP0101/SSO1404-like"/>
    <property type="match status" value="1"/>
</dbReference>
<keyword evidence="5 9" id="KW-0255">Endonuclease</keyword>
<evidence type="ECO:0000256" key="8">
    <source>
        <dbReference type="ARBA" id="ARBA00023118"/>
    </source>
</evidence>
<evidence type="ECO:0000256" key="5">
    <source>
        <dbReference type="ARBA" id="ARBA00022759"/>
    </source>
</evidence>
<dbReference type="CDD" id="cd09725">
    <property type="entry name" value="Cas2_I_II_III"/>
    <property type="match status" value="1"/>
</dbReference>
<dbReference type="PANTHER" id="PTHR34405:SF1">
    <property type="entry name" value="CRISPR-ASSOCIATED ENDORIBONUCLEASE CAS2"/>
    <property type="match status" value="1"/>
</dbReference>
<dbReference type="Gene3D" id="3.30.70.240">
    <property type="match status" value="1"/>
</dbReference>
<dbReference type="InterPro" id="IPR021127">
    <property type="entry name" value="CRISPR_associated_Cas2"/>
</dbReference>
<keyword evidence="7 9" id="KW-0460">Magnesium</keyword>
<feature type="binding site" evidence="9">
    <location>
        <position position="8"/>
    </location>
    <ligand>
        <name>Mg(2+)</name>
        <dbReference type="ChEBI" id="CHEBI:18420"/>
        <note>catalytic</note>
    </ligand>
</feature>
<dbReference type="GO" id="GO:0043571">
    <property type="term" value="P:maintenance of CRISPR repeat elements"/>
    <property type="evidence" value="ECO:0007669"/>
    <property type="project" value="UniProtKB-UniRule"/>
</dbReference>
<dbReference type="GO" id="GO:0016787">
    <property type="term" value="F:hydrolase activity"/>
    <property type="evidence" value="ECO:0007669"/>
    <property type="project" value="UniProtKB-KW"/>
</dbReference>
<dbReference type="Proteomes" id="UP000037175">
    <property type="component" value="Unassembled WGS sequence"/>
</dbReference>
<dbReference type="NCBIfam" id="TIGR01573">
    <property type="entry name" value="cas2"/>
    <property type="match status" value="1"/>
</dbReference>